<accession>A0AAE9JN72</accession>
<dbReference type="InterPro" id="IPR001810">
    <property type="entry name" value="F-box_dom"/>
</dbReference>
<organism evidence="2 3">
    <name type="scientific">Caenorhabditis briggsae</name>
    <dbReference type="NCBI Taxonomy" id="6238"/>
    <lineage>
        <taxon>Eukaryota</taxon>
        <taxon>Metazoa</taxon>
        <taxon>Ecdysozoa</taxon>
        <taxon>Nematoda</taxon>
        <taxon>Chromadorea</taxon>
        <taxon>Rhabditida</taxon>
        <taxon>Rhabditina</taxon>
        <taxon>Rhabditomorpha</taxon>
        <taxon>Rhabditoidea</taxon>
        <taxon>Rhabditidae</taxon>
        <taxon>Peloderinae</taxon>
        <taxon>Caenorhabditis</taxon>
    </lineage>
</organism>
<dbReference type="Proteomes" id="UP000829354">
    <property type="component" value="Chromosome V"/>
</dbReference>
<dbReference type="AlphaFoldDB" id="A0AAE9JN72"/>
<name>A0AAE9JN72_CAEBR</name>
<feature type="domain" description="F-box" evidence="1">
    <location>
        <begin position="4"/>
        <end position="44"/>
    </location>
</feature>
<dbReference type="PANTHER" id="PTHR35366">
    <property type="entry name" value="PROTEIN CBG18620"/>
    <property type="match status" value="1"/>
</dbReference>
<reference evidence="2 3" key="1">
    <citation type="submission" date="2022-04" db="EMBL/GenBank/DDBJ databases">
        <title>Chromosome-level reference genomes for two strains of Caenorhabditis briggsae: an improved platform for comparative genomics.</title>
        <authorList>
            <person name="Stevens L."/>
            <person name="Andersen E."/>
        </authorList>
    </citation>
    <scope>NUCLEOTIDE SEQUENCE [LARGE SCALE GENOMIC DNA]</scope>
    <source>
        <strain evidence="2">VX34</strain>
        <tissue evidence="2">Whole-organism</tissue>
    </source>
</reference>
<protein>
    <recommendedName>
        <fullName evidence="1">F-box domain-containing protein</fullName>
    </recommendedName>
</protein>
<dbReference type="Pfam" id="PF00646">
    <property type="entry name" value="F-box"/>
    <property type="match status" value="1"/>
</dbReference>
<evidence type="ECO:0000259" key="1">
    <source>
        <dbReference type="Pfam" id="PF00646"/>
    </source>
</evidence>
<gene>
    <name evidence="2" type="ORF">L5515_009562</name>
</gene>
<evidence type="ECO:0000313" key="2">
    <source>
        <dbReference type="EMBL" id="UMM37961.1"/>
    </source>
</evidence>
<dbReference type="PANTHER" id="PTHR35366:SF3">
    <property type="entry name" value="CW-TYPE DOMAIN-CONTAINING PROTEIN"/>
    <property type="match status" value="1"/>
</dbReference>
<dbReference type="EMBL" id="CP092624">
    <property type="protein sequence ID" value="UMM37961.1"/>
    <property type="molecule type" value="Genomic_DNA"/>
</dbReference>
<proteinExistence type="predicted"/>
<keyword evidence="3" id="KW-1185">Reference proteome</keyword>
<sequence length="380" mass="44498">MVSWSQFPPEIKRKIAENYDFMSRISMRNTCHVDRQIVDSTKFRIPRVRFGYKQDKCLICIYTGIEKFLRLEILKFENGVVVFKCENSPDLADSIQKFIPSTLPLNEGLLILNSLLAHKTIQISTVEWELFNTKIESFKLGKQMLKHLGKSKFRVKELEFMHNVDDTLLSFFPKICEWKHMELVRIMGISLYSENMHPVTAHDYHRIGDVVSGKPVCYTHYCTHDPRADSEVFFGIMNGYMKDNGRDKLHWTTHREPSHLARQGKENARRRLDPNDENYSWSEDHIFKSGDVNYARGTQCGIWVNRYYGNLAKELKEIHDRETCGIGSLCPKHADPFDYWYYQNLPRRLAQEPLGLDSNALLPALDSLVFQILHQLMWTI</sequence>
<evidence type="ECO:0000313" key="3">
    <source>
        <dbReference type="Proteomes" id="UP000829354"/>
    </source>
</evidence>